<keyword evidence="7" id="KW-1185">Reference proteome</keyword>
<feature type="domain" description="ABC transporter" evidence="5">
    <location>
        <begin position="6"/>
        <end position="239"/>
    </location>
</feature>
<dbReference type="Gene3D" id="3.40.50.300">
    <property type="entry name" value="P-loop containing nucleotide triphosphate hydrolases"/>
    <property type="match status" value="1"/>
</dbReference>
<dbReference type="PROSITE" id="PS50893">
    <property type="entry name" value="ABC_TRANSPORTER_2"/>
    <property type="match status" value="1"/>
</dbReference>
<comment type="caution">
    <text evidence="6">The sequence shown here is derived from an EMBL/GenBank/DDBJ whole genome shotgun (WGS) entry which is preliminary data.</text>
</comment>
<evidence type="ECO:0000256" key="2">
    <source>
        <dbReference type="ARBA" id="ARBA00022448"/>
    </source>
</evidence>
<accession>A0ABV3JSB2</accession>
<evidence type="ECO:0000313" key="7">
    <source>
        <dbReference type="Proteomes" id="UP001552594"/>
    </source>
</evidence>
<dbReference type="InterPro" id="IPR003439">
    <property type="entry name" value="ABC_transporter-like_ATP-bd"/>
</dbReference>
<keyword evidence="2" id="KW-0813">Transport</keyword>
<dbReference type="InterPro" id="IPR003593">
    <property type="entry name" value="AAA+_ATPase"/>
</dbReference>
<dbReference type="RefSeq" id="WP_109282975.1">
    <property type="nucleotide sequence ID" value="NZ_JBFAUK010000003.1"/>
</dbReference>
<dbReference type="PANTHER" id="PTHR43335:SF2">
    <property type="entry name" value="ABC TRANSPORTER, ATP-BINDING PROTEIN"/>
    <property type="match status" value="1"/>
</dbReference>
<dbReference type="CDD" id="cd03264">
    <property type="entry name" value="ABC_drug_resistance_like"/>
    <property type="match status" value="1"/>
</dbReference>
<dbReference type="GO" id="GO:0005524">
    <property type="term" value="F:ATP binding"/>
    <property type="evidence" value="ECO:0007669"/>
    <property type="project" value="UniProtKB-KW"/>
</dbReference>
<keyword evidence="3" id="KW-0547">Nucleotide-binding</keyword>
<organism evidence="6 7">
    <name type="scientific">Streptomyces orinoci</name>
    <name type="common">Streptoverticillium orinoci</name>
    <dbReference type="NCBI Taxonomy" id="67339"/>
    <lineage>
        <taxon>Bacteria</taxon>
        <taxon>Bacillati</taxon>
        <taxon>Actinomycetota</taxon>
        <taxon>Actinomycetes</taxon>
        <taxon>Kitasatosporales</taxon>
        <taxon>Streptomycetaceae</taxon>
        <taxon>Streptomyces</taxon>
    </lineage>
</organism>
<sequence>MTAPNVTINDLTVTFRRGEVRALDGISLRLPVGMVGLLGPNGAGKTTFMRVLTGVLLPASGTVAVDGTELLSRSRRREVKATIGYLPQELGLYPDLSAAQFLDYMALLKGITDRRARRARVQEVLELVSLSDVANRKVKGYSGGMKRRVGIAQAILNDPRLLIVDEPTVGLDPEERLRFRSLLARLAGDRTVLLSTHIVDDIVQTCPNVVVIERGHIAFQGAIGDLATRAEGMVWHVTRPATAPAPALPTVNVVPGITGTTYRVIGSGAPAPDAESASATVEDGYIALMHDIAPERTQQPGPGLRAV</sequence>
<dbReference type="PROSITE" id="PS00211">
    <property type="entry name" value="ABC_TRANSPORTER_1"/>
    <property type="match status" value="1"/>
</dbReference>
<evidence type="ECO:0000256" key="4">
    <source>
        <dbReference type="ARBA" id="ARBA00022840"/>
    </source>
</evidence>
<dbReference type="PANTHER" id="PTHR43335">
    <property type="entry name" value="ABC TRANSPORTER, ATP-BINDING PROTEIN"/>
    <property type="match status" value="1"/>
</dbReference>
<gene>
    <name evidence="6" type="ORF">AB0L16_04745</name>
</gene>
<comment type="similarity">
    <text evidence="1">Belongs to the ABC transporter superfamily.</text>
</comment>
<dbReference type="EMBL" id="JBFAUK010000003">
    <property type="protein sequence ID" value="MEV5505771.1"/>
    <property type="molecule type" value="Genomic_DNA"/>
</dbReference>
<evidence type="ECO:0000256" key="3">
    <source>
        <dbReference type="ARBA" id="ARBA00022741"/>
    </source>
</evidence>
<keyword evidence="4 6" id="KW-0067">ATP-binding</keyword>
<evidence type="ECO:0000313" key="6">
    <source>
        <dbReference type="EMBL" id="MEV5505771.1"/>
    </source>
</evidence>
<dbReference type="SUPFAM" id="SSF52540">
    <property type="entry name" value="P-loop containing nucleoside triphosphate hydrolases"/>
    <property type="match status" value="1"/>
</dbReference>
<dbReference type="Pfam" id="PF00005">
    <property type="entry name" value="ABC_tran"/>
    <property type="match status" value="1"/>
</dbReference>
<name>A0ABV3JSB2_STRON</name>
<dbReference type="InterPro" id="IPR017871">
    <property type="entry name" value="ABC_transporter-like_CS"/>
</dbReference>
<reference evidence="6 7" key="1">
    <citation type="submission" date="2024-06" db="EMBL/GenBank/DDBJ databases">
        <title>The Natural Products Discovery Center: Release of the First 8490 Sequenced Strains for Exploring Actinobacteria Biosynthetic Diversity.</title>
        <authorList>
            <person name="Kalkreuter E."/>
            <person name="Kautsar S.A."/>
            <person name="Yang D."/>
            <person name="Bader C.D."/>
            <person name="Teijaro C.N."/>
            <person name="Fluegel L."/>
            <person name="Davis C.M."/>
            <person name="Simpson J.R."/>
            <person name="Lauterbach L."/>
            <person name="Steele A.D."/>
            <person name="Gui C."/>
            <person name="Meng S."/>
            <person name="Li G."/>
            <person name="Viehrig K."/>
            <person name="Ye F."/>
            <person name="Su P."/>
            <person name="Kiefer A.F."/>
            <person name="Nichols A."/>
            <person name="Cepeda A.J."/>
            <person name="Yan W."/>
            <person name="Fan B."/>
            <person name="Jiang Y."/>
            <person name="Adhikari A."/>
            <person name="Zheng C.-J."/>
            <person name="Schuster L."/>
            <person name="Cowan T.M."/>
            <person name="Smanski M.J."/>
            <person name="Chevrette M.G."/>
            <person name="De Carvalho L.P.S."/>
            <person name="Shen B."/>
        </authorList>
    </citation>
    <scope>NUCLEOTIDE SEQUENCE [LARGE SCALE GENOMIC DNA]</scope>
    <source>
        <strain evidence="6 7">NPDC052347</strain>
    </source>
</reference>
<protein>
    <submittedName>
        <fullName evidence="6">ABC transporter ATP-binding protein</fullName>
    </submittedName>
</protein>
<dbReference type="InterPro" id="IPR027417">
    <property type="entry name" value="P-loop_NTPase"/>
</dbReference>
<dbReference type="Proteomes" id="UP001552594">
    <property type="component" value="Unassembled WGS sequence"/>
</dbReference>
<proteinExistence type="inferred from homology"/>
<evidence type="ECO:0000259" key="5">
    <source>
        <dbReference type="PROSITE" id="PS50893"/>
    </source>
</evidence>
<dbReference type="SMART" id="SM00382">
    <property type="entry name" value="AAA"/>
    <property type="match status" value="1"/>
</dbReference>
<evidence type="ECO:0000256" key="1">
    <source>
        <dbReference type="ARBA" id="ARBA00005417"/>
    </source>
</evidence>